<evidence type="ECO:0000256" key="4">
    <source>
        <dbReference type="ARBA" id="ARBA00022723"/>
    </source>
</evidence>
<evidence type="ECO:0000256" key="6">
    <source>
        <dbReference type="ARBA" id="ARBA00022989"/>
    </source>
</evidence>
<dbReference type="Proteomes" id="UP000006235">
    <property type="component" value="Unassembled WGS sequence"/>
</dbReference>
<dbReference type="PANTHER" id="PTHR10359:SF19">
    <property type="entry name" value="DNA REPAIR GLYCOSYLASE MJ1434-RELATED"/>
    <property type="match status" value="1"/>
</dbReference>
<dbReference type="AlphaFoldDB" id="F9QCA1"/>
<dbReference type="GO" id="GO:0016020">
    <property type="term" value="C:membrane"/>
    <property type="evidence" value="ECO:0007669"/>
    <property type="project" value="UniProtKB-SubCell"/>
</dbReference>
<evidence type="ECO:0000256" key="7">
    <source>
        <dbReference type="ARBA" id="ARBA00023004"/>
    </source>
</evidence>
<evidence type="ECO:0000256" key="1">
    <source>
        <dbReference type="ARBA" id="ARBA00004141"/>
    </source>
</evidence>
<keyword evidence="6 10" id="KW-1133">Transmembrane helix</keyword>
<keyword evidence="8" id="KW-0411">Iron-sulfur</keyword>
<evidence type="ECO:0000256" key="5">
    <source>
        <dbReference type="ARBA" id="ARBA00022906"/>
    </source>
</evidence>
<dbReference type="Gene3D" id="1.10.1670.10">
    <property type="entry name" value="Helix-hairpin-Helix base-excision DNA repair enzymes (C-terminal)"/>
    <property type="match status" value="1"/>
</dbReference>
<dbReference type="InterPro" id="IPR003265">
    <property type="entry name" value="HhH-GPD_domain"/>
</dbReference>
<evidence type="ECO:0000313" key="12">
    <source>
        <dbReference type="EMBL" id="EGV04826.1"/>
    </source>
</evidence>
<dbReference type="EMBL" id="AFUV01000025">
    <property type="protein sequence ID" value="EGV04826.1"/>
    <property type="molecule type" value="Genomic_DNA"/>
</dbReference>
<dbReference type="SUPFAM" id="SSF48150">
    <property type="entry name" value="DNA-glycosylase"/>
    <property type="match status" value="1"/>
</dbReference>
<dbReference type="Gene3D" id="1.20.1510.10">
    <property type="entry name" value="Cation efflux protein transmembrane domain"/>
    <property type="match status" value="1"/>
</dbReference>
<dbReference type="GO" id="GO:0046872">
    <property type="term" value="F:metal ion binding"/>
    <property type="evidence" value="ECO:0007669"/>
    <property type="project" value="UniProtKB-KW"/>
</dbReference>
<feature type="transmembrane region" description="Helical" evidence="10">
    <location>
        <begin position="24"/>
        <end position="46"/>
    </location>
</feature>
<accession>F9QCA1</accession>
<dbReference type="GO" id="GO:0006284">
    <property type="term" value="P:base-excision repair"/>
    <property type="evidence" value="ECO:0007669"/>
    <property type="project" value="InterPro"/>
</dbReference>
<sequence>MSDHHTHEHHAYLSHEHIPQDKKILAFSFAIITGFMVVEFIGGYWFNSLALMADAGHMANDSLSLCLALLALFLSAQKQRYIALLNSGSLIIVALMILVEAIQRWHNPIEMMALPMLGVALLGLLINLFVAWIMLKSDHDNLNIKAAYLHVLTDLFGSIIAILSGLSAYFLGWLWVDPLASMVLSVLVLKSGINAFRLALKNSENEMEILMLDKIEQTLEKLYRHYGEQNWWNDKNRLSDWVSMILIQQTTAKNAINALQQIEDILTLEQLLAVSDEELQQRIRPAGFYKQKSAYIKYQMRWFAEQGGELSAFKTIPTETLRKQLLSLKGVGPETADAMLLYLFERKVFIADQYALRLFNRLGLSQAQTYTALRAECMPLMERISLKTAQEWHAVIDEHGKVFRQATLLNEDWLR</sequence>
<dbReference type="InterPro" id="IPR058533">
    <property type="entry name" value="Cation_efflux_TM"/>
</dbReference>
<dbReference type="PANTHER" id="PTHR10359">
    <property type="entry name" value="A/G-SPECIFIC ADENINE GLYCOSYLASE/ENDONUCLEASE III"/>
    <property type="match status" value="1"/>
</dbReference>
<dbReference type="InterPro" id="IPR002524">
    <property type="entry name" value="Cation_efflux"/>
</dbReference>
<evidence type="ECO:0000259" key="11">
    <source>
        <dbReference type="SMART" id="SM00478"/>
    </source>
</evidence>
<evidence type="ECO:0000256" key="8">
    <source>
        <dbReference type="ARBA" id="ARBA00023014"/>
    </source>
</evidence>
<organism evidence="12 13">
    <name type="scientific">Haemophilus pittmaniae HK 85</name>
    <dbReference type="NCBI Taxonomy" id="1035188"/>
    <lineage>
        <taxon>Bacteria</taxon>
        <taxon>Pseudomonadati</taxon>
        <taxon>Pseudomonadota</taxon>
        <taxon>Gammaproteobacteria</taxon>
        <taxon>Pasteurellales</taxon>
        <taxon>Pasteurellaceae</taxon>
        <taxon>Haemophilus</taxon>
    </lineage>
</organism>
<gene>
    <name evidence="12" type="ORF">HMPREF9952_1109</name>
</gene>
<dbReference type="GO" id="GO:0006829">
    <property type="term" value="P:zinc ion transport"/>
    <property type="evidence" value="ECO:0007669"/>
    <property type="project" value="UniProtKB-KW"/>
</dbReference>
<proteinExistence type="predicted"/>
<protein>
    <submittedName>
        <fullName evidence="12">Base excision DNA repair protein, HhH-GPD family</fullName>
    </submittedName>
</protein>
<comment type="caution">
    <text evidence="12">The sequence shown here is derived from an EMBL/GenBank/DDBJ whole genome shotgun (WGS) entry which is preliminary data.</text>
</comment>
<keyword evidence="7" id="KW-0408">Iron</keyword>
<feature type="transmembrane region" description="Helical" evidence="10">
    <location>
        <begin position="83"/>
        <end position="102"/>
    </location>
</feature>
<dbReference type="NCBIfam" id="TIGR01297">
    <property type="entry name" value="CDF"/>
    <property type="match status" value="1"/>
</dbReference>
<keyword evidence="3 10" id="KW-0812">Transmembrane</keyword>
<dbReference type="InterPro" id="IPR011257">
    <property type="entry name" value="DNA_glycosylase"/>
</dbReference>
<dbReference type="InterPro" id="IPR023170">
    <property type="entry name" value="HhH_base_excis_C"/>
</dbReference>
<keyword evidence="2" id="KW-0004">4Fe-4S</keyword>
<dbReference type="GO" id="GO:0051539">
    <property type="term" value="F:4 iron, 4 sulfur cluster binding"/>
    <property type="evidence" value="ECO:0007669"/>
    <property type="project" value="UniProtKB-KW"/>
</dbReference>
<evidence type="ECO:0000256" key="3">
    <source>
        <dbReference type="ARBA" id="ARBA00022692"/>
    </source>
</evidence>
<dbReference type="GO" id="GO:0003824">
    <property type="term" value="F:catalytic activity"/>
    <property type="evidence" value="ECO:0007669"/>
    <property type="project" value="InterPro"/>
</dbReference>
<name>F9QCA1_9PAST</name>
<keyword evidence="4" id="KW-0479">Metal-binding</keyword>
<dbReference type="Pfam" id="PF01545">
    <property type="entry name" value="Cation_efflux"/>
    <property type="match status" value="1"/>
</dbReference>
<dbReference type="SUPFAM" id="SSF161111">
    <property type="entry name" value="Cation efflux protein transmembrane domain-like"/>
    <property type="match status" value="1"/>
</dbReference>
<keyword evidence="5" id="KW-0406">Ion transport</keyword>
<reference evidence="12 13" key="1">
    <citation type="submission" date="2011-07" db="EMBL/GenBank/DDBJ databases">
        <authorList>
            <person name="Harkins D.M."/>
            <person name="Madupu R."/>
            <person name="Durkin A.S."/>
            <person name="Torralba M."/>
            <person name="Methe B."/>
            <person name="Sutton G.G."/>
            <person name="Nelson K.E."/>
        </authorList>
    </citation>
    <scope>NUCLEOTIDE SEQUENCE [LARGE SCALE GENOMIC DNA]</scope>
    <source>
        <strain evidence="12 13">HK 85</strain>
    </source>
</reference>
<dbReference type="CDD" id="cd00056">
    <property type="entry name" value="ENDO3c"/>
    <property type="match status" value="1"/>
</dbReference>
<keyword evidence="5" id="KW-0862">Zinc</keyword>
<dbReference type="SMART" id="SM00478">
    <property type="entry name" value="ENDO3c"/>
    <property type="match status" value="1"/>
</dbReference>
<keyword evidence="5" id="KW-0813">Transport</keyword>
<keyword evidence="5" id="KW-0864">Zinc transport</keyword>
<evidence type="ECO:0000256" key="10">
    <source>
        <dbReference type="SAM" id="Phobius"/>
    </source>
</evidence>
<feature type="domain" description="HhH-GPD" evidence="11">
    <location>
        <begin position="246"/>
        <end position="402"/>
    </location>
</feature>
<evidence type="ECO:0000256" key="9">
    <source>
        <dbReference type="ARBA" id="ARBA00023136"/>
    </source>
</evidence>
<comment type="subcellular location">
    <subcellularLocation>
        <location evidence="1">Membrane</location>
        <topology evidence="1">Multi-pass membrane protein</topology>
    </subcellularLocation>
</comment>
<feature type="transmembrane region" description="Helical" evidence="10">
    <location>
        <begin position="58"/>
        <end position="76"/>
    </location>
</feature>
<dbReference type="GO" id="GO:0008324">
    <property type="term" value="F:monoatomic cation transmembrane transporter activity"/>
    <property type="evidence" value="ECO:0007669"/>
    <property type="project" value="InterPro"/>
</dbReference>
<keyword evidence="9 10" id="KW-0472">Membrane</keyword>
<dbReference type="InterPro" id="IPR027469">
    <property type="entry name" value="Cation_efflux_TMD_sf"/>
</dbReference>
<feature type="transmembrane region" description="Helical" evidence="10">
    <location>
        <begin position="147"/>
        <end position="173"/>
    </location>
</feature>
<evidence type="ECO:0000256" key="2">
    <source>
        <dbReference type="ARBA" id="ARBA00022485"/>
    </source>
</evidence>
<evidence type="ECO:0000313" key="13">
    <source>
        <dbReference type="Proteomes" id="UP000006235"/>
    </source>
</evidence>
<dbReference type="Gene3D" id="1.10.340.30">
    <property type="entry name" value="Hypothetical protein, domain 2"/>
    <property type="match status" value="1"/>
</dbReference>
<dbReference type="Pfam" id="PF00730">
    <property type="entry name" value="HhH-GPD"/>
    <property type="match status" value="1"/>
</dbReference>
<feature type="transmembrane region" description="Helical" evidence="10">
    <location>
        <begin position="114"/>
        <end position="135"/>
    </location>
</feature>